<dbReference type="PATRIC" id="fig|36861.3.peg.689"/>
<evidence type="ECO:0000256" key="5">
    <source>
        <dbReference type="SAM" id="MobiDB-lite"/>
    </source>
</evidence>
<feature type="domain" description="MmeI-like N-terminal" evidence="6">
    <location>
        <begin position="1"/>
        <end position="173"/>
    </location>
</feature>
<evidence type="ECO:0000259" key="7">
    <source>
        <dbReference type="Pfam" id="PF20465"/>
    </source>
</evidence>
<dbReference type="PROSITE" id="PS00092">
    <property type="entry name" value="N6_MTASE"/>
    <property type="match status" value="1"/>
</dbReference>
<evidence type="ECO:0000313" key="10">
    <source>
        <dbReference type="Proteomes" id="UP000064243"/>
    </source>
</evidence>
<feature type="domain" description="MmeI-like DNA-methyltransferase" evidence="8">
    <location>
        <begin position="358"/>
        <end position="621"/>
    </location>
</feature>
<dbReference type="InterPro" id="IPR002052">
    <property type="entry name" value="DNA_methylase_N6_adenine_CS"/>
</dbReference>
<dbReference type="Pfam" id="PF20465">
    <property type="entry name" value="MmeI_hel"/>
    <property type="match status" value="1"/>
</dbReference>
<keyword evidence="10" id="KW-1185">Reference proteome</keyword>
<dbReference type="OrthoDB" id="9782445at2"/>
<dbReference type="PANTHER" id="PTHR33841">
    <property type="entry name" value="DNA METHYLTRANSFERASE YEEA-RELATED"/>
    <property type="match status" value="1"/>
</dbReference>
<dbReference type="SUPFAM" id="SSF53335">
    <property type="entry name" value="S-adenosyl-L-methionine-dependent methyltransferases"/>
    <property type="match status" value="1"/>
</dbReference>
<feature type="domain" description="MmeI-like helicase spacer" evidence="7">
    <location>
        <begin position="181"/>
        <end position="249"/>
    </location>
</feature>
<dbReference type="Proteomes" id="UP000064243">
    <property type="component" value="Unassembled WGS sequence"/>
</dbReference>
<evidence type="ECO:0000256" key="2">
    <source>
        <dbReference type="ARBA" id="ARBA00022603"/>
    </source>
</evidence>
<dbReference type="InterPro" id="IPR046817">
    <property type="entry name" value="MmeI_N"/>
</dbReference>
<evidence type="ECO:0000313" key="9">
    <source>
        <dbReference type="EMBL" id="KVW96987.1"/>
    </source>
</evidence>
<organism evidence="9 10">
    <name type="scientific">Thiobacillus denitrificans</name>
    <dbReference type="NCBI Taxonomy" id="36861"/>
    <lineage>
        <taxon>Bacteria</taxon>
        <taxon>Pseudomonadati</taxon>
        <taxon>Pseudomonadota</taxon>
        <taxon>Betaproteobacteria</taxon>
        <taxon>Nitrosomonadales</taxon>
        <taxon>Thiobacillaceae</taxon>
        <taxon>Thiobacillus</taxon>
    </lineage>
</organism>
<dbReference type="Gene3D" id="3.40.50.150">
    <property type="entry name" value="Vaccinia Virus protein VP39"/>
    <property type="match status" value="1"/>
</dbReference>
<accession>A0A106BQW8</accession>
<dbReference type="EMBL" id="LDUG01000018">
    <property type="protein sequence ID" value="KVW96987.1"/>
    <property type="molecule type" value="Genomic_DNA"/>
</dbReference>
<dbReference type="InterPro" id="IPR050953">
    <property type="entry name" value="N4_N6_ade-DNA_methylase"/>
</dbReference>
<dbReference type="Pfam" id="PF20464">
    <property type="entry name" value="MmeI_N"/>
    <property type="match status" value="1"/>
</dbReference>
<evidence type="ECO:0000259" key="6">
    <source>
        <dbReference type="Pfam" id="PF20464"/>
    </source>
</evidence>
<name>A0A106BQW8_THIDE</name>
<evidence type="ECO:0000256" key="4">
    <source>
        <dbReference type="ARBA" id="ARBA00047942"/>
    </source>
</evidence>
<reference evidence="9 10" key="1">
    <citation type="journal article" date="2015" name="Appl. Environ. Microbiol.">
        <title>Aerobic and Anaerobic Thiosulfate Oxidation by a Cold-Adapted, Subglacial Chemoautotroph.</title>
        <authorList>
            <person name="Harrold Z.R."/>
            <person name="Skidmore M.L."/>
            <person name="Hamilton T.L."/>
            <person name="Desch L."/>
            <person name="Amada K."/>
            <person name="van Gelder W."/>
            <person name="Glover K."/>
            <person name="Roden E.E."/>
            <person name="Boyd E.S."/>
        </authorList>
    </citation>
    <scope>NUCLEOTIDE SEQUENCE [LARGE SCALE GENOMIC DNA]</scope>
    <source>
        <strain evidence="9 10">RG</strain>
    </source>
</reference>
<evidence type="ECO:0000256" key="1">
    <source>
        <dbReference type="ARBA" id="ARBA00011900"/>
    </source>
</evidence>
<dbReference type="AlphaFoldDB" id="A0A106BQW8"/>
<dbReference type="PANTHER" id="PTHR33841:SF1">
    <property type="entry name" value="DNA METHYLTRANSFERASE A"/>
    <property type="match status" value="1"/>
</dbReference>
<dbReference type="PRINTS" id="PR00507">
    <property type="entry name" value="N12N6MTFRASE"/>
</dbReference>
<dbReference type="Pfam" id="PF20473">
    <property type="entry name" value="MmeI_Mtase"/>
    <property type="match status" value="1"/>
</dbReference>
<comment type="catalytic activity">
    <reaction evidence="4">
        <text>a 2'-deoxyadenosine in DNA + S-adenosyl-L-methionine = an N(6)-methyl-2'-deoxyadenosine in DNA + S-adenosyl-L-homocysteine + H(+)</text>
        <dbReference type="Rhea" id="RHEA:15197"/>
        <dbReference type="Rhea" id="RHEA-COMP:12418"/>
        <dbReference type="Rhea" id="RHEA-COMP:12419"/>
        <dbReference type="ChEBI" id="CHEBI:15378"/>
        <dbReference type="ChEBI" id="CHEBI:57856"/>
        <dbReference type="ChEBI" id="CHEBI:59789"/>
        <dbReference type="ChEBI" id="CHEBI:90615"/>
        <dbReference type="ChEBI" id="CHEBI:90616"/>
        <dbReference type="EC" id="2.1.1.72"/>
    </reaction>
</comment>
<protein>
    <recommendedName>
        <fullName evidence="1">site-specific DNA-methyltransferase (adenine-specific)</fullName>
        <ecNumber evidence="1">2.1.1.72</ecNumber>
    </recommendedName>
</protein>
<dbReference type="InterPro" id="IPR029063">
    <property type="entry name" value="SAM-dependent_MTases_sf"/>
</dbReference>
<gene>
    <name evidence="9" type="ORF">ABW22_06125</name>
</gene>
<dbReference type="InterPro" id="IPR046819">
    <property type="entry name" value="MmeI_hel"/>
</dbReference>
<comment type="caution">
    <text evidence="9">The sequence shown here is derived from an EMBL/GenBank/DDBJ whole genome shotgun (WGS) entry which is preliminary data.</text>
</comment>
<evidence type="ECO:0000259" key="8">
    <source>
        <dbReference type="Pfam" id="PF20473"/>
    </source>
</evidence>
<feature type="region of interest" description="Disordered" evidence="5">
    <location>
        <begin position="864"/>
        <end position="885"/>
    </location>
</feature>
<dbReference type="RefSeq" id="WP_059753277.1">
    <property type="nucleotide sequence ID" value="NZ_LDUG01000018.1"/>
</dbReference>
<evidence type="ECO:0000256" key="3">
    <source>
        <dbReference type="ARBA" id="ARBA00022679"/>
    </source>
</evidence>
<proteinExistence type="predicted"/>
<keyword evidence="3 9" id="KW-0808">Transferase</keyword>
<dbReference type="GO" id="GO:0009007">
    <property type="term" value="F:site-specific DNA-methyltransferase (adenine-specific) activity"/>
    <property type="evidence" value="ECO:0007669"/>
    <property type="project" value="UniProtKB-EC"/>
</dbReference>
<dbReference type="EC" id="2.1.1.72" evidence="1"/>
<sequence length="997" mass="110584">MTPQAFIAKWRDNPLTERAGAQAHFEDLCALLEVEPPRIEGEYQYERGLIKKSSASQGWADVWKRGCFAWEYKAPDKDLGAALKQLMVYALALDNPPLLLVSDRKRIEIHTHFTGTPSEVHSILLEDIGQPENLQKLHWLFNAPERFKPRTTTYAVTEEAARKMGKLAERLNARNHAPLETAHFLIQCVFCMFAEDARLLPEKLFETVLNKSNPDGAKAQSRLTELFTAMRKGGDFALETIPYFNGGLFELIEVPPLTTEDVVQLLDAARMGWGEIEPAILGTLFERGLNPDMRSQLGAHYTDPATILKLICPVIEQPLIGEWNDTRAKLARLAPQFGYEKGRKKGEFRPNEARTEGQSLFNAFLERLKRFRVLDPACGSGNFLYLALKTLKDIEHRANLEAEALGLQRELTIETSPANVLGIELNPYAAELARVTVWIGEIQWMLTHGYALRRNPILQPLDHIENRDAVLQIPPSPPLTKGGMDNVAQETSPFEKGGLRGISEPEWPDADAIVGNPPFLGGSKKRGELGSEYFNALNRVYKDRVPGGADLVTYWFEKARAQVEAGKAQRVGLVATQAIRAGSNRKVLERIVATAPIFEAWSDEPWINNGAAVRVSLVCFGDGKESSLDGKPVSTIHADLTAGGGLDLTQAKPLAENSSVAFKGAEKNGAFDVPGETARQWLKLPNPNGHANAKVVKPWKNGQDIAGRPSDTWVIDFGVSTTENEASLFETPFAHALVYVKPERAKNNDANRKKNWWRFGRNGADMRSGISGLSRYIVTPRVAKYRYFVWCDATVSPDSRLYVIASDSNIAFGILSSRIHEVWSLAQASMHGDGNEGGRPTYNAKSCFETFPFPTGLTPALSRVEGPRVTASPSPQPSPLKGEGAQSIATTAAQLNALRETWLNPPEWVDWVRTKEEEQAGFPLRPVAKPGHEAELKKRTLTNLYNARPAWLDNAHRELDAAVAAAYGWTGYTPEMPNEEILKRLLALNLERSAKKS</sequence>
<keyword evidence="2 9" id="KW-0489">Methyltransferase</keyword>
<dbReference type="GO" id="GO:0032259">
    <property type="term" value="P:methylation"/>
    <property type="evidence" value="ECO:0007669"/>
    <property type="project" value="UniProtKB-KW"/>
</dbReference>
<dbReference type="InterPro" id="IPR046816">
    <property type="entry name" value="MmeI_Mtase"/>
</dbReference>
<dbReference type="GO" id="GO:0003676">
    <property type="term" value="F:nucleic acid binding"/>
    <property type="evidence" value="ECO:0007669"/>
    <property type="project" value="InterPro"/>
</dbReference>